<name>A0A9P1M816_9PEZI</name>
<evidence type="ECO:0000256" key="1">
    <source>
        <dbReference type="SAM" id="MobiDB-lite"/>
    </source>
</evidence>
<dbReference type="EMBL" id="CALLCH030000003">
    <property type="protein sequence ID" value="CAI4211857.1"/>
    <property type="molecule type" value="Genomic_DNA"/>
</dbReference>
<organism evidence="2 3">
    <name type="scientific">Parascedosporium putredinis</name>
    <dbReference type="NCBI Taxonomy" id="1442378"/>
    <lineage>
        <taxon>Eukaryota</taxon>
        <taxon>Fungi</taxon>
        <taxon>Dikarya</taxon>
        <taxon>Ascomycota</taxon>
        <taxon>Pezizomycotina</taxon>
        <taxon>Sordariomycetes</taxon>
        <taxon>Hypocreomycetidae</taxon>
        <taxon>Microascales</taxon>
        <taxon>Microascaceae</taxon>
        <taxon>Parascedosporium</taxon>
    </lineage>
</organism>
<keyword evidence="3" id="KW-1185">Reference proteome</keyword>
<protein>
    <submittedName>
        <fullName evidence="2">Uncharacterized protein</fullName>
    </submittedName>
</protein>
<dbReference type="AlphaFoldDB" id="A0A9P1M816"/>
<feature type="compositionally biased region" description="Basic and acidic residues" evidence="1">
    <location>
        <begin position="1"/>
        <end position="10"/>
    </location>
</feature>
<reference evidence="2" key="1">
    <citation type="submission" date="2022-11" db="EMBL/GenBank/DDBJ databases">
        <authorList>
            <person name="Scott C."/>
            <person name="Bruce N."/>
        </authorList>
    </citation>
    <scope>NUCLEOTIDE SEQUENCE</scope>
</reference>
<accession>A0A9P1M816</accession>
<evidence type="ECO:0000313" key="3">
    <source>
        <dbReference type="Proteomes" id="UP000838763"/>
    </source>
</evidence>
<proteinExistence type="predicted"/>
<gene>
    <name evidence="2" type="ORF">PPNO1_LOCUS1630</name>
</gene>
<evidence type="ECO:0000313" key="2">
    <source>
        <dbReference type="EMBL" id="CAI4211857.1"/>
    </source>
</evidence>
<sequence>MSEDTKDTRVRPQQPSRDPLPTNPPANIREQGTVETERSLQGQSELKSCKDPATPAPGGSAQTEQHCLREHNPGGVEEVPALDALDDQDRESYWKQQDEEYFLLDILEARGMQGGGDDVNDVDSGIEYLLSS</sequence>
<dbReference type="Proteomes" id="UP000838763">
    <property type="component" value="Unassembled WGS sequence"/>
</dbReference>
<feature type="region of interest" description="Disordered" evidence="1">
    <location>
        <begin position="1"/>
        <end position="77"/>
    </location>
</feature>
<comment type="caution">
    <text evidence="2">The sequence shown here is derived from an EMBL/GenBank/DDBJ whole genome shotgun (WGS) entry which is preliminary data.</text>
</comment>